<accession>A0A914RUS9</accession>
<dbReference type="WBParaSite" id="PEQ_0001000201-mRNA-1">
    <property type="protein sequence ID" value="PEQ_0001000201-mRNA-1"/>
    <property type="gene ID" value="PEQ_0001000201"/>
</dbReference>
<dbReference type="Proteomes" id="UP000887564">
    <property type="component" value="Unplaced"/>
</dbReference>
<proteinExistence type="predicted"/>
<name>A0A914RUS9_PAREQ</name>
<sequence>MSLREQRCIFNCQISDALATPFAVSDVFLAYADTNLADMQSERSEAVLAHFVAHSEPIGYLSFAPGGQILLTSGVRCFTHFFISSFFCKLRNASCFRVSHN</sequence>
<keyword evidence="1" id="KW-1185">Reference proteome</keyword>
<protein>
    <submittedName>
        <fullName evidence="2">Uncharacterized protein</fullName>
    </submittedName>
</protein>
<evidence type="ECO:0000313" key="1">
    <source>
        <dbReference type="Proteomes" id="UP000887564"/>
    </source>
</evidence>
<evidence type="ECO:0000313" key="2">
    <source>
        <dbReference type="WBParaSite" id="PEQ_0001000201-mRNA-1"/>
    </source>
</evidence>
<dbReference type="AlphaFoldDB" id="A0A914RUS9"/>
<organism evidence="1 2">
    <name type="scientific">Parascaris equorum</name>
    <name type="common">Equine roundworm</name>
    <dbReference type="NCBI Taxonomy" id="6256"/>
    <lineage>
        <taxon>Eukaryota</taxon>
        <taxon>Metazoa</taxon>
        <taxon>Ecdysozoa</taxon>
        <taxon>Nematoda</taxon>
        <taxon>Chromadorea</taxon>
        <taxon>Rhabditida</taxon>
        <taxon>Spirurina</taxon>
        <taxon>Ascaridomorpha</taxon>
        <taxon>Ascaridoidea</taxon>
        <taxon>Ascarididae</taxon>
        <taxon>Parascaris</taxon>
    </lineage>
</organism>
<reference evidence="2" key="1">
    <citation type="submission" date="2022-11" db="UniProtKB">
        <authorList>
            <consortium name="WormBaseParasite"/>
        </authorList>
    </citation>
    <scope>IDENTIFICATION</scope>
</reference>